<keyword evidence="3" id="KW-1185">Reference proteome</keyword>
<evidence type="ECO:0000313" key="3">
    <source>
        <dbReference type="Proteomes" id="UP000069443"/>
    </source>
</evidence>
<organism evidence="2 3">
    <name type="scientific">Mycolicibacterium canariasense</name>
    <name type="common">Mycobacterium canariasense</name>
    <dbReference type="NCBI Taxonomy" id="228230"/>
    <lineage>
        <taxon>Bacteria</taxon>
        <taxon>Bacillati</taxon>
        <taxon>Actinomycetota</taxon>
        <taxon>Actinomycetes</taxon>
        <taxon>Mycobacteriales</taxon>
        <taxon>Mycobacteriaceae</taxon>
        <taxon>Mycolicibacterium</taxon>
    </lineage>
</organism>
<dbReference type="InterPro" id="IPR052892">
    <property type="entry name" value="NA-targeting_endonuclease"/>
</dbReference>
<evidence type="ECO:0000313" key="2">
    <source>
        <dbReference type="EMBL" id="GAS98829.1"/>
    </source>
</evidence>
<dbReference type="InterPro" id="IPR003615">
    <property type="entry name" value="HNH_nuc"/>
</dbReference>
<reference evidence="3" key="2">
    <citation type="submission" date="2016-02" db="EMBL/GenBank/DDBJ databases">
        <title>Draft genome sequence of five rapidly growing Mycobacterium species.</title>
        <authorList>
            <person name="Katahira K."/>
            <person name="Gotou Y."/>
            <person name="Iida K."/>
            <person name="Ogura Y."/>
            <person name="Hayashi T."/>
        </authorList>
    </citation>
    <scope>NUCLEOTIDE SEQUENCE [LARGE SCALE GENOMIC DNA]</scope>
    <source>
        <strain evidence="3">JCM15298</strain>
    </source>
</reference>
<protein>
    <submittedName>
        <fullName evidence="2">Gp87</fullName>
    </submittedName>
</protein>
<feature type="domain" description="HNH nuclease" evidence="1">
    <location>
        <begin position="6"/>
        <end position="59"/>
    </location>
</feature>
<dbReference type="STRING" id="228230.RMCC_5794"/>
<accession>A0A100WJ34</accession>
<proteinExistence type="predicted"/>
<dbReference type="CDD" id="cd00085">
    <property type="entry name" value="HNHc"/>
    <property type="match status" value="1"/>
</dbReference>
<dbReference type="PANTHER" id="PTHR33877:SF2">
    <property type="entry name" value="OS07G0170200 PROTEIN"/>
    <property type="match status" value="1"/>
</dbReference>
<reference evidence="3" key="1">
    <citation type="journal article" date="2016" name="Genome Announc.">
        <title>Draft Genome Sequences of Five Rapidly Growing Mycobacterium Species, M. thermoresistibile, M. fortuitum subsp. acetamidolyticum, M. canariasense, M. brisbanense, and M. novocastrense.</title>
        <authorList>
            <person name="Katahira K."/>
            <person name="Ogura Y."/>
            <person name="Gotoh Y."/>
            <person name="Hayashi T."/>
        </authorList>
    </citation>
    <scope>NUCLEOTIDE SEQUENCE [LARGE SCALE GENOMIC DNA]</scope>
    <source>
        <strain evidence="3">JCM15298</strain>
    </source>
</reference>
<comment type="caution">
    <text evidence="2">The sequence shown here is derived from an EMBL/GenBank/DDBJ whole genome shotgun (WGS) entry which is preliminary data.</text>
</comment>
<dbReference type="EMBL" id="BCSY01000111">
    <property type="protein sequence ID" value="GAS98829.1"/>
    <property type="molecule type" value="Genomic_DNA"/>
</dbReference>
<dbReference type="Pfam" id="PF14279">
    <property type="entry name" value="HNH_5"/>
    <property type="match status" value="1"/>
</dbReference>
<dbReference type="AlphaFoldDB" id="A0A100WJ34"/>
<dbReference type="SMART" id="SM00507">
    <property type="entry name" value="HNHc"/>
    <property type="match status" value="1"/>
</dbReference>
<dbReference type="Proteomes" id="UP000069443">
    <property type="component" value="Unassembled WGS sequence"/>
</dbReference>
<sequence length="277" mass="30959">MAVSKRLRFEILRRDNHTCRYCGRRAPEVQLHVDHVVPTTLGGTDDPTNLVAACADCNSGKSATPVDSPTVRDVDSDVVRWRRAIAVAAQESQRDRAETQRLKAWFDTQWKSWSSGGGRDVPRPDSWGASVEQFLNRGLSIDDLTDLIEVAMTSRVSTNDTWKYFCGCSWKRIKKLEDRATELVHEQPPTDPTPLTTRWTQADIDATVANALDIAARYVDPDDIGYVACRHQETGYCPDPGCALQYATAIEWMTMNAVHESLRDDEIFDAADAAEAL</sequence>
<evidence type="ECO:0000259" key="1">
    <source>
        <dbReference type="SMART" id="SM00507"/>
    </source>
</evidence>
<name>A0A100WJ34_MYCCR</name>
<dbReference type="Gene3D" id="1.10.30.50">
    <property type="match status" value="1"/>
</dbReference>
<dbReference type="InterPro" id="IPR029471">
    <property type="entry name" value="HNH_5"/>
</dbReference>
<dbReference type="RefSeq" id="WP_062659596.1">
    <property type="nucleotide sequence ID" value="NZ_BCSY01000111.1"/>
</dbReference>
<gene>
    <name evidence="2" type="ORF">RMCC_5794</name>
</gene>
<dbReference type="PANTHER" id="PTHR33877">
    <property type="entry name" value="SLL1193 PROTEIN"/>
    <property type="match status" value="1"/>
</dbReference>